<keyword evidence="3" id="KW-1185">Reference proteome</keyword>
<gene>
    <name evidence="2" type="ORF">RFI_06844</name>
</gene>
<proteinExistence type="predicted"/>
<dbReference type="InterPro" id="IPR017853">
    <property type="entry name" value="GH"/>
</dbReference>
<evidence type="ECO:0000313" key="2">
    <source>
        <dbReference type="EMBL" id="ETO30277.1"/>
    </source>
</evidence>
<protein>
    <recommendedName>
        <fullName evidence="1">GH18 domain-containing protein</fullName>
    </recommendedName>
</protein>
<evidence type="ECO:0000313" key="3">
    <source>
        <dbReference type="Proteomes" id="UP000023152"/>
    </source>
</evidence>
<evidence type="ECO:0000259" key="1">
    <source>
        <dbReference type="PROSITE" id="PS51910"/>
    </source>
</evidence>
<name>X6NYA8_RETFI</name>
<dbReference type="InterPro" id="IPR001223">
    <property type="entry name" value="Glyco_hydro18_cat"/>
</dbReference>
<dbReference type="Proteomes" id="UP000023152">
    <property type="component" value="Unassembled WGS sequence"/>
</dbReference>
<dbReference type="GO" id="GO:0005975">
    <property type="term" value="P:carbohydrate metabolic process"/>
    <property type="evidence" value="ECO:0007669"/>
    <property type="project" value="InterPro"/>
</dbReference>
<dbReference type="SUPFAM" id="SSF51445">
    <property type="entry name" value="(Trans)glycosidases"/>
    <property type="match status" value="1"/>
</dbReference>
<dbReference type="AlphaFoldDB" id="X6NYA8"/>
<organism evidence="2 3">
    <name type="scientific">Reticulomyxa filosa</name>
    <dbReference type="NCBI Taxonomy" id="46433"/>
    <lineage>
        <taxon>Eukaryota</taxon>
        <taxon>Sar</taxon>
        <taxon>Rhizaria</taxon>
        <taxon>Retaria</taxon>
        <taxon>Foraminifera</taxon>
        <taxon>Monothalamids</taxon>
        <taxon>Reticulomyxidae</taxon>
        <taxon>Reticulomyxa</taxon>
    </lineage>
</organism>
<dbReference type="Gene3D" id="3.20.20.80">
    <property type="entry name" value="Glycosidases"/>
    <property type="match status" value="1"/>
</dbReference>
<sequence length="173" mass="19407">MSKMEAPYFGGKSLYSQGGYLTVQQNVGKDIDWYNVQFYNQGSSDYSTFATLFQSANGWAANTAVYQMINGNNDMKFWTFFLFFDNNAFGCIRGYKLIKQSVKIPAEMIVVGKPCTTGDVDNTGYVAPSTMESIFAQAVSNQNVIWNTGFMTWQFASDLDQNFQFANTVAQAF</sequence>
<dbReference type="PROSITE" id="PS51910">
    <property type="entry name" value="GH18_2"/>
    <property type="match status" value="1"/>
</dbReference>
<dbReference type="EMBL" id="ASPP01005578">
    <property type="protein sequence ID" value="ETO30277.1"/>
    <property type="molecule type" value="Genomic_DNA"/>
</dbReference>
<comment type="caution">
    <text evidence="2">The sequence shown here is derived from an EMBL/GenBank/DDBJ whole genome shotgun (WGS) entry which is preliminary data.</text>
</comment>
<accession>X6NYA8</accession>
<dbReference type="OrthoDB" id="3012298at2759"/>
<feature type="domain" description="GH18" evidence="1">
    <location>
        <begin position="1"/>
        <end position="173"/>
    </location>
</feature>
<reference evidence="2 3" key="1">
    <citation type="journal article" date="2013" name="Curr. Biol.">
        <title>The Genome of the Foraminiferan Reticulomyxa filosa.</title>
        <authorList>
            <person name="Glockner G."/>
            <person name="Hulsmann N."/>
            <person name="Schleicher M."/>
            <person name="Noegel A.A."/>
            <person name="Eichinger L."/>
            <person name="Gallinger C."/>
            <person name="Pawlowski J."/>
            <person name="Sierra R."/>
            <person name="Euteneuer U."/>
            <person name="Pillet L."/>
            <person name="Moustafa A."/>
            <person name="Platzer M."/>
            <person name="Groth M."/>
            <person name="Szafranski K."/>
            <person name="Schliwa M."/>
        </authorList>
    </citation>
    <scope>NUCLEOTIDE SEQUENCE [LARGE SCALE GENOMIC DNA]</scope>
</reference>